<reference evidence="1" key="1">
    <citation type="submission" date="2011-10" db="EMBL/GenBank/DDBJ databases">
        <title>The Genome Sequence of Fusarium oxysporum HDV247.</title>
        <authorList>
            <consortium name="The Broad Institute Genome Sequencing Platform"/>
            <person name="Ma L.-J."/>
            <person name="Gale L.R."/>
            <person name="Schwartz D.C."/>
            <person name="Zhou S."/>
            <person name="Corby-Kistler H."/>
            <person name="Young S.K."/>
            <person name="Zeng Q."/>
            <person name="Gargeya S."/>
            <person name="Fitzgerald M."/>
            <person name="Haas B."/>
            <person name="Abouelleil A."/>
            <person name="Alvarado L."/>
            <person name="Arachchi H.M."/>
            <person name="Berlin A."/>
            <person name="Brown A."/>
            <person name="Chapman S.B."/>
            <person name="Chen Z."/>
            <person name="Dunbar C."/>
            <person name="Freedman E."/>
            <person name="Gearin G."/>
            <person name="Goldberg J."/>
            <person name="Griggs A."/>
            <person name="Gujja S."/>
            <person name="Heiman D."/>
            <person name="Howarth C."/>
            <person name="Larson L."/>
            <person name="Lui A."/>
            <person name="MacDonald P.J.P."/>
            <person name="Montmayeur A."/>
            <person name="Murphy C."/>
            <person name="Neiman D."/>
            <person name="Pearson M."/>
            <person name="Priest M."/>
            <person name="Roberts A."/>
            <person name="Saif S."/>
            <person name="Shea T."/>
            <person name="Shenoy N."/>
            <person name="Sisk P."/>
            <person name="Stolte C."/>
            <person name="Sykes S."/>
            <person name="Wortman J."/>
            <person name="Nusbaum C."/>
            <person name="Birren B."/>
        </authorList>
    </citation>
    <scope>NUCLEOTIDE SEQUENCE [LARGE SCALE GENOMIC DNA]</scope>
    <source>
        <strain evidence="1">HDV247</strain>
    </source>
</reference>
<gene>
    <name evidence="1" type="ORF">FOVG_02679</name>
</gene>
<dbReference type="Proteomes" id="UP000030751">
    <property type="component" value="Unassembled WGS sequence"/>
</dbReference>
<dbReference type="EMBL" id="JH650969">
    <property type="protein sequence ID" value="EXA49546.1"/>
    <property type="molecule type" value="Genomic_DNA"/>
</dbReference>
<accession>W9Q2S8</accession>
<name>W9Q2S8_FUSOX</name>
<organism evidence="1">
    <name type="scientific">Fusarium oxysporum f. sp. pisi HDV247</name>
    <dbReference type="NCBI Taxonomy" id="1080344"/>
    <lineage>
        <taxon>Eukaryota</taxon>
        <taxon>Fungi</taxon>
        <taxon>Dikarya</taxon>
        <taxon>Ascomycota</taxon>
        <taxon>Pezizomycotina</taxon>
        <taxon>Sordariomycetes</taxon>
        <taxon>Hypocreomycetidae</taxon>
        <taxon>Hypocreales</taxon>
        <taxon>Nectriaceae</taxon>
        <taxon>Fusarium</taxon>
        <taxon>Fusarium oxysporum species complex</taxon>
    </lineage>
</organism>
<reference evidence="1" key="2">
    <citation type="submission" date="2012-05" db="EMBL/GenBank/DDBJ databases">
        <title>Annotation of the Genome Sequence of Fusarium oxysporum HDV247.</title>
        <authorList>
            <consortium name="The Broad Institute Genomics Platform"/>
            <person name="Ma L.-J."/>
            <person name="Corby-Kistler H."/>
            <person name="Broz K."/>
            <person name="Gale L.R."/>
            <person name="Jonkers W."/>
            <person name="O'Donnell K."/>
            <person name="Ploetz R."/>
            <person name="Steinberg C."/>
            <person name="Schwartz D.C."/>
            <person name="VanEtten H."/>
            <person name="Zhou S."/>
            <person name="Young S.K."/>
            <person name="Zeng Q."/>
            <person name="Gargeya S."/>
            <person name="Fitzgerald M."/>
            <person name="Abouelleil A."/>
            <person name="Alvarado L."/>
            <person name="Chapman S.B."/>
            <person name="Gainer-Dewar J."/>
            <person name="Goldberg J."/>
            <person name="Griggs A."/>
            <person name="Gujja S."/>
            <person name="Hansen M."/>
            <person name="Howarth C."/>
            <person name="Imamovic A."/>
            <person name="Ireland A."/>
            <person name="Larimer J."/>
            <person name="McCowan C."/>
            <person name="Murphy C."/>
            <person name="Pearson M."/>
            <person name="Poon T.W."/>
            <person name="Priest M."/>
            <person name="Roberts A."/>
            <person name="Saif S."/>
            <person name="Shea T."/>
            <person name="Sykes S."/>
            <person name="Wortman J."/>
            <person name="Nusbaum C."/>
            <person name="Birren B."/>
        </authorList>
    </citation>
    <scope>NUCLEOTIDE SEQUENCE</scope>
    <source>
        <strain evidence="1">HDV247</strain>
    </source>
</reference>
<dbReference type="AlphaFoldDB" id="W9Q2S8"/>
<sequence length="42" mass="4669">MIRAGCASNARPCHQQVTSEFRALNGVRELSSRMDTRYVGCP</sequence>
<proteinExistence type="predicted"/>
<protein>
    <submittedName>
        <fullName evidence="1">Uncharacterized protein</fullName>
    </submittedName>
</protein>
<dbReference type="HOGENOM" id="CLU_3260561_0_0_1"/>
<evidence type="ECO:0000313" key="1">
    <source>
        <dbReference type="EMBL" id="EXA49546.1"/>
    </source>
</evidence>